<feature type="region of interest" description="Disordered" evidence="1">
    <location>
        <begin position="729"/>
        <end position="749"/>
    </location>
</feature>
<feature type="compositionally biased region" description="Low complexity" evidence="1">
    <location>
        <begin position="194"/>
        <end position="210"/>
    </location>
</feature>
<dbReference type="VEuPathDB" id="TriTrypDB:LdCL_280032400"/>
<gene>
    <name evidence="2" type="ORF">LdCL_280032400</name>
</gene>
<feature type="compositionally biased region" description="Polar residues" evidence="1">
    <location>
        <begin position="160"/>
        <end position="170"/>
    </location>
</feature>
<evidence type="ECO:0000313" key="2">
    <source>
        <dbReference type="EMBL" id="AYU80428.1"/>
    </source>
</evidence>
<accession>A0A3S7X1X6</accession>
<dbReference type="SUPFAM" id="SSF48371">
    <property type="entry name" value="ARM repeat"/>
    <property type="match status" value="1"/>
</dbReference>
<protein>
    <submittedName>
        <fullName evidence="2">Uncharacterized protein</fullName>
    </submittedName>
</protein>
<dbReference type="InterPro" id="IPR011989">
    <property type="entry name" value="ARM-like"/>
</dbReference>
<reference evidence="2 3" key="1">
    <citation type="journal article" date="2018" name="Sci. Rep.">
        <title>A complete Leishmania donovani reference genome identifies novel genetic variations associated with virulence.</title>
        <authorList>
            <person name="Lypaczewski P."/>
            <person name="Hoshizaki J."/>
            <person name="Zhang W.-W."/>
            <person name="McCall L.-I."/>
            <person name="Torcivia-Rodriguez J."/>
            <person name="Simonyan V."/>
            <person name="Kaur A."/>
            <person name="Dewar K."/>
            <person name="Matlashewski G."/>
        </authorList>
    </citation>
    <scope>NUCLEOTIDE SEQUENCE [LARGE SCALE GENOMIC DNA]</scope>
    <source>
        <strain evidence="2 3">LdCL</strain>
    </source>
</reference>
<proteinExistence type="predicted"/>
<dbReference type="OrthoDB" id="245103at2759"/>
<name>A0A3S7X1X6_LEIDO</name>
<feature type="region of interest" description="Disordered" evidence="1">
    <location>
        <begin position="1130"/>
        <end position="1157"/>
    </location>
</feature>
<dbReference type="InterPro" id="IPR016024">
    <property type="entry name" value="ARM-type_fold"/>
</dbReference>
<dbReference type="VEuPathDB" id="TriTrypDB:LdBPK_282730.1"/>
<keyword evidence="3" id="KW-1185">Reference proteome</keyword>
<dbReference type="VEuPathDB" id="TriTrypDB:LDHU3_28.3700"/>
<dbReference type="Gene3D" id="1.25.10.10">
    <property type="entry name" value="Leucine-rich Repeat Variant"/>
    <property type="match status" value="1"/>
</dbReference>
<organism evidence="2 3">
    <name type="scientific">Leishmania donovani</name>
    <dbReference type="NCBI Taxonomy" id="5661"/>
    <lineage>
        <taxon>Eukaryota</taxon>
        <taxon>Discoba</taxon>
        <taxon>Euglenozoa</taxon>
        <taxon>Kinetoplastea</taxon>
        <taxon>Metakinetoplastina</taxon>
        <taxon>Trypanosomatida</taxon>
        <taxon>Trypanosomatidae</taxon>
        <taxon>Leishmaniinae</taxon>
        <taxon>Leishmania</taxon>
    </lineage>
</organism>
<feature type="region of interest" description="Disordered" evidence="1">
    <location>
        <begin position="26"/>
        <end position="233"/>
    </location>
</feature>
<feature type="compositionally biased region" description="Basic and acidic residues" evidence="1">
    <location>
        <begin position="32"/>
        <end position="45"/>
    </location>
</feature>
<dbReference type="Proteomes" id="UP000274082">
    <property type="component" value="Chromosome 28"/>
</dbReference>
<feature type="region of interest" description="Disordered" evidence="1">
    <location>
        <begin position="531"/>
        <end position="560"/>
    </location>
</feature>
<evidence type="ECO:0000256" key="1">
    <source>
        <dbReference type="SAM" id="MobiDB-lite"/>
    </source>
</evidence>
<sequence length="1556" mass="165075">MSTAGLSRAYAVLRQLDVLRAESITNPLPMSGDRRARVRSEERGGSEVGRSLFRSREESAVRGVRLQGYRTPPPPTDRRGRRSGRGGVIWENSIDVGATQVSPSRLAGATDHRGYSSKHPHTYAPVRSHLIPASPTHDEPQAEASRPAAAERDRHAAAATTSAGFQSHRSPLSGEYALDDRYDHHAAPPPPPSHGSGASPLLFSSSNSPLSHHRYNRRVAREERPLRRSSSARVAVPSPVVLPSSFTSEAAHMAAAQTSSLLEVYFDKDDMHAVLDSVAAATAAAKSPAQPGTEAAGEADTACCKHTRTARGTHRGHGAAADFAHSLGASVDASATTEAAVTPSSLSNSSLMAMPGGDAQSASDTSLVAAADDGRHPLWQLSMSRNDVGDKQHRCRSAAVASAASLSTRVKDVSITPSVERLLAALHQRSRSVGQQHQQLQREAAASVTAAFQRPLSSPPPPGDLSSFYTAAGCSVRAEGGGNAYAAEAPQHQQEEACISLSRHCRLPPHGISSPCGAVDAEPSSLPALADRMSEGVGDDGSGGAGESEAGSPLGLHGLSEGRAEEGRIDQDAHQREDKSLPLRALLGAAGERPVQRAAVDDGHQRRGTHRPSQNDSRGQGVACGERRRVMPLLPAAYTKAVPFLDYLARVNAASSHQLLKELAAMGDAWATTTQAEDAARAEGEHPEVTEPVVVDCLAMDLLLNKPDALEYIVVPWLRTRLESMMPTHSADRMNSSARKHRGRGKAVAANPLRRTGESEAEGVDEGDAAANNSVLCAVIGLGPVAFTLLPTLLQLLIWLPPPSPTSMCDVRLVGLAIRTAGGADGLEAVIRIVQQQAEGPHVLAAAAYALGTYSFELVGHTSVLCVPAGAMRRPDAKGGADSLFQLAPDDLSASPADSLSASPMMEELRPLFGRDPLLFSPTATTAAPTGRHLLYLQSPPPYRPTHVMVDAELARCELLAYLRSDQFRVTHAHPYVMALLNDALSARLLSAVVTPAAQSLYSPTISRLRRDLHRVLAEGAAGTAPHQRGNDDGSDVDEKGAAAHELLRLPLLPYSLDRFFAEEKDMLFALESALVHALLASSATPLVQEQALMSLSTLPPVARVHVVQPVTDFFIRSARTLQLRQATTMRRSVAQAGRTDPPATGRGPRNGAREADADDNVTVAAAIAAGTVCVNPLAPSSCVDSCVASLVPVFQELLYSPLWRVRHAACVGLACVGPLTADPSSIVDFLLTCLVLHAPLVTEESGSSQAPSAAATRSPELPLQSATVVWCLAQQRQGGARALLQLLQDPQQPSQVHHWCAFQLAEVDVREACTKLNRGKFPEADALLDEMVQVLSRLIVTQGALEEDTVLLCVRALAEVVYRHYVNARTPASTAAAMDAVLSLDTALPAQEAATCCQEEEPNACYIVLTSVLESALLPTNVLKALCLYLCRYGGGHGELYACKALLQSSSVAVRTAAAFGLRACGAKVLRSVVLGMNDDSFDVRRESFETLTAIGAAAALEVLHQRPAEHRYQVQAALRDCLLQDASRPVPRKAAETLYCALVSEEPLAAQELS</sequence>
<feature type="region of interest" description="Disordered" evidence="1">
    <location>
        <begin position="589"/>
        <end position="621"/>
    </location>
</feature>
<dbReference type="EMBL" id="CP029527">
    <property type="protein sequence ID" value="AYU80428.1"/>
    <property type="molecule type" value="Genomic_DNA"/>
</dbReference>
<evidence type="ECO:0000313" key="3">
    <source>
        <dbReference type="Proteomes" id="UP000274082"/>
    </source>
</evidence>